<evidence type="ECO:0000313" key="2">
    <source>
        <dbReference type="Proteomes" id="UP001634394"/>
    </source>
</evidence>
<proteinExistence type="predicted"/>
<protein>
    <submittedName>
        <fullName evidence="1">Uncharacterized protein</fullName>
    </submittedName>
</protein>
<dbReference type="Proteomes" id="UP001634394">
    <property type="component" value="Unassembled WGS sequence"/>
</dbReference>
<feature type="non-terminal residue" evidence="1">
    <location>
        <position position="84"/>
    </location>
</feature>
<name>A0ABD3XYW5_SINWO</name>
<organism evidence="1 2">
    <name type="scientific">Sinanodonta woodiana</name>
    <name type="common">Chinese pond mussel</name>
    <name type="synonym">Anodonta woodiana</name>
    <dbReference type="NCBI Taxonomy" id="1069815"/>
    <lineage>
        <taxon>Eukaryota</taxon>
        <taxon>Metazoa</taxon>
        <taxon>Spiralia</taxon>
        <taxon>Lophotrochozoa</taxon>
        <taxon>Mollusca</taxon>
        <taxon>Bivalvia</taxon>
        <taxon>Autobranchia</taxon>
        <taxon>Heteroconchia</taxon>
        <taxon>Palaeoheterodonta</taxon>
        <taxon>Unionida</taxon>
        <taxon>Unionoidea</taxon>
        <taxon>Unionidae</taxon>
        <taxon>Unioninae</taxon>
        <taxon>Sinanodonta</taxon>
    </lineage>
</organism>
<evidence type="ECO:0000313" key="1">
    <source>
        <dbReference type="EMBL" id="KAL3890760.1"/>
    </source>
</evidence>
<sequence>KQEQSNLECNNDEDCEAPQLAEHISHADLIRVLTQSQNASQRDDLAQSQAVLEGWTPDIICSLQLEDQDIYNILIAIEERSKRP</sequence>
<feature type="non-terminal residue" evidence="1">
    <location>
        <position position="1"/>
    </location>
</feature>
<keyword evidence="2" id="KW-1185">Reference proteome</keyword>
<accession>A0ABD3XYW5</accession>
<gene>
    <name evidence="1" type="ORF">ACJMK2_003038</name>
</gene>
<dbReference type="EMBL" id="JBJQND010000001">
    <property type="protein sequence ID" value="KAL3890760.1"/>
    <property type="molecule type" value="Genomic_DNA"/>
</dbReference>
<comment type="caution">
    <text evidence="1">The sequence shown here is derived from an EMBL/GenBank/DDBJ whole genome shotgun (WGS) entry which is preliminary data.</text>
</comment>
<dbReference type="AlphaFoldDB" id="A0ABD3XYW5"/>
<reference evidence="1 2" key="1">
    <citation type="submission" date="2024-11" db="EMBL/GenBank/DDBJ databases">
        <title>Chromosome-level genome assembly of the freshwater bivalve Anodonta woodiana.</title>
        <authorList>
            <person name="Chen X."/>
        </authorList>
    </citation>
    <scope>NUCLEOTIDE SEQUENCE [LARGE SCALE GENOMIC DNA]</scope>
    <source>
        <strain evidence="1">MN2024</strain>
        <tissue evidence="1">Gills</tissue>
    </source>
</reference>